<feature type="transmembrane region" description="Helical" evidence="7">
    <location>
        <begin position="101"/>
        <end position="119"/>
    </location>
</feature>
<dbReference type="GeneID" id="107785288"/>
<dbReference type="InterPro" id="IPR036259">
    <property type="entry name" value="MFS_trans_sf"/>
</dbReference>
<dbReference type="RefSeq" id="XP_016462045.1">
    <property type="nucleotide sequence ID" value="XM_016606559.2"/>
</dbReference>
<evidence type="ECO:0000256" key="7">
    <source>
        <dbReference type="SAM" id="Phobius"/>
    </source>
</evidence>
<accession>A0A1S3ZC63</accession>
<dbReference type="InterPro" id="IPR005828">
    <property type="entry name" value="MFS_sugar_transport-like"/>
</dbReference>
<sequence length="481" mass="52961">MALQQQQEDEDHELVYTLDEALTSLGFGKFQYLVLVYAGLGSMVDAVEVMILSFIGPALKSQWGLSSTQESLITTVVFSGMLIGAYFWGLVADNYGRRKGLLTVAIVTTISAFLSSFSPNYISLLILRMLVGIGLGGGPVYGSWFLEFVPSKNRGTWMVIYSTFWTIGTILEALLAMIIMPSLGWRWLLALSSIPSFAALFLYTFTVESPRYLCAKGRISDAHDILRRIAIVNKTKLPPGILVTDQVTHELNEELLSPGKNKTSNFKTGLSSFLMLLSPRLRRITLLTWVVYFGNSFSYYGIILLTSQLSAGENRCFSVALNAKKHTGLYRDVFITSLAELPGLLFSVLVVEKVGRKFSMALMYVLGFLFLFPLVVPQNEVLSTVLLFGARIWVIGTFTLAGVYCPEIYPTSVRTTGYGVASSVGRIAGMVSPLVAVQLVRGCHQMAAIILFEVVLILSAISVLLFPVETKGRELVDHVSL</sequence>
<dbReference type="GO" id="GO:0022857">
    <property type="term" value="F:transmembrane transporter activity"/>
    <property type="evidence" value="ECO:0007669"/>
    <property type="project" value="InterPro"/>
</dbReference>
<feature type="transmembrane region" description="Helical" evidence="7">
    <location>
        <begin position="32"/>
        <end position="59"/>
    </location>
</feature>
<feature type="transmembrane region" description="Helical" evidence="7">
    <location>
        <begin position="358"/>
        <end position="376"/>
    </location>
</feature>
<dbReference type="PANTHER" id="PTHR23511:SF5">
    <property type="entry name" value="MAJOR FACILITATOR-TYPE TRANSPORTER HXNZ-RELATED"/>
    <property type="match status" value="1"/>
</dbReference>
<comment type="subcellular location">
    <subcellularLocation>
        <location evidence="1">Membrane</location>
        <topology evidence="1">Multi-pass membrane protein</topology>
    </subcellularLocation>
</comment>
<feature type="transmembrane region" description="Helical" evidence="7">
    <location>
        <begin position="284"/>
        <end position="305"/>
    </location>
</feature>
<dbReference type="SUPFAM" id="SSF103473">
    <property type="entry name" value="MFS general substrate transporter"/>
    <property type="match status" value="1"/>
</dbReference>
<dbReference type="PANTHER" id="PTHR23511">
    <property type="entry name" value="SYNAPTIC VESICLE GLYCOPROTEIN 2"/>
    <property type="match status" value="1"/>
</dbReference>
<name>A0A1S3ZC63_TOBAC</name>
<dbReference type="KEGG" id="nta:107785288"/>
<evidence type="ECO:0000256" key="6">
    <source>
        <dbReference type="ARBA" id="ARBA00044504"/>
    </source>
</evidence>
<dbReference type="PaxDb" id="4097-A0A1S3ZC63"/>
<dbReference type="STRING" id="4097.A0A1S3ZC63"/>
<reference evidence="9" key="1">
    <citation type="journal article" date="2014" name="Nat. Commun.">
        <title>The tobacco genome sequence and its comparison with those of tomato and potato.</title>
        <authorList>
            <person name="Sierro N."/>
            <person name="Battey J.N."/>
            <person name="Ouadi S."/>
            <person name="Bakaher N."/>
            <person name="Bovet L."/>
            <person name="Willig A."/>
            <person name="Goepfert S."/>
            <person name="Peitsch M.C."/>
            <person name="Ivanov N.V."/>
        </authorList>
    </citation>
    <scope>NUCLEOTIDE SEQUENCE [LARGE SCALE GENOMIC DNA]</scope>
</reference>
<proteinExistence type="inferred from homology"/>
<feature type="transmembrane region" description="Helical" evidence="7">
    <location>
        <begin position="71"/>
        <end position="89"/>
    </location>
</feature>
<keyword evidence="2" id="KW-0813">Transport</keyword>
<evidence type="ECO:0000313" key="9">
    <source>
        <dbReference type="Proteomes" id="UP000790787"/>
    </source>
</evidence>
<keyword evidence="9" id="KW-1185">Reference proteome</keyword>
<feature type="transmembrane region" description="Helical" evidence="7">
    <location>
        <begin position="333"/>
        <end position="351"/>
    </location>
</feature>
<evidence type="ECO:0000313" key="10">
    <source>
        <dbReference type="RefSeq" id="XP_016462045.1"/>
    </source>
</evidence>
<keyword evidence="3 7" id="KW-0812">Transmembrane</keyword>
<evidence type="ECO:0000256" key="2">
    <source>
        <dbReference type="ARBA" id="ARBA00022448"/>
    </source>
</evidence>
<dbReference type="PROSITE" id="PS50850">
    <property type="entry name" value="MFS"/>
    <property type="match status" value="1"/>
</dbReference>
<evidence type="ECO:0000256" key="1">
    <source>
        <dbReference type="ARBA" id="ARBA00004141"/>
    </source>
</evidence>
<comment type="similarity">
    <text evidence="6">Belongs to the major facilitator superfamily. Phosphate:H(+) symporter (TC 2.A.1.9) family.</text>
</comment>
<evidence type="ECO:0000256" key="4">
    <source>
        <dbReference type="ARBA" id="ARBA00022989"/>
    </source>
</evidence>
<dbReference type="RefSeq" id="XP_016462045.1">
    <property type="nucleotide sequence ID" value="XM_016606559.1"/>
</dbReference>
<feature type="transmembrane region" description="Helical" evidence="7">
    <location>
        <begin position="125"/>
        <end position="146"/>
    </location>
</feature>
<feature type="transmembrane region" description="Helical" evidence="7">
    <location>
        <begin position="382"/>
        <end position="405"/>
    </location>
</feature>
<keyword evidence="4 7" id="KW-1133">Transmembrane helix</keyword>
<feature type="transmembrane region" description="Helical" evidence="7">
    <location>
        <begin position="417"/>
        <end position="440"/>
    </location>
</feature>
<feature type="domain" description="Major facilitator superfamily (MFS) profile" evidence="8">
    <location>
        <begin position="34"/>
        <end position="471"/>
    </location>
</feature>
<gene>
    <name evidence="10" type="primary">LOC107785288</name>
</gene>
<reference evidence="10" key="2">
    <citation type="submission" date="2025-08" db="UniProtKB">
        <authorList>
            <consortium name="RefSeq"/>
        </authorList>
    </citation>
    <scope>IDENTIFICATION</scope>
    <source>
        <tissue evidence="10">Leaf</tissue>
    </source>
</reference>
<evidence type="ECO:0000259" key="8">
    <source>
        <dbReference type="PROSITE" id="PS50850"/>
    </source>
</evidence>
<dbReference type="InterPro" id="IPR020846">
    <property type="entry name" value="MFS_dom"/>
</dbReference>
<dbReference type="OMA" id="WTMVVSS"/>
<feature type="transmembrane region" description="Helical" evidence="7">
    <location>
        <begin position="158"/>
        <end position="179"/>
    </location>
</feature>
<dbReference type="FunFam" id="1.20.1250.20:FF:000232">
    <property type="entry name" value="Organic cation/carnitine transporter 7"/>
    <property type="match status" value="1"/>
</dbReference>
<feature type="transmembrane region" description="Helical" evidence="7">
    <location>
        <begin position="185"/>
        <end position="206"/>
    </location>
</feature>
<dbReference type="Pfam" id="PF00083">
    <property type="entry name" value="Sugar_tr"/>
    <property type="match status" value="1"/>
</dbReference>
<protein>
    <submittedName>
        <fullName evidence="10">Organic cation/carnitine transporter 7</fullName>
    </submittedName>
</protein>
<dbReference type="Proteomes" id="UP000790787">
    <property type="component" value="Chromosome 10"/>
</dbReference>
<dbReference type="OrthoDB" id="4139357at2759"/>
<dbReference type="AlphaFoldDB" id="A0A1S3ZC63"/>
<keyword evidence="5 7" id="KW-0472">Membrane</keyword>
<feature type="transmembrane region" description="Helical" evidence="7">
    <location>
        <begin position="446"/>
        <end position="466"/>
    </location>
</feature>
<evidence type="ECO:0000256" key="5">
    <source>
        <dbReference type="ARBA" id="ARBA00023136"/>
    </source>
</evidence>
<organism evidence="9 10">
    <name type="scientific">Nicotiana tabacum</name>
    <name type="common">Common tobacco</name>
    <dbReference type="NCBI Taxonomy" id="4097"/>
    <lineage>
        <taxon>Eukaryota</taxon>
        <taxon>Viridiplantae</taxon>
        <taxon>Streptophyta</taxon>
        <taxon>Embryophyta</taxon>
        <taxon>Tracheophyta</taxon>
        <taxon>Spermatophyta</taxon>
        <taxon>Magnoliopsida</taxon>
        <taxon>eudicotyledons</taxon>
        <taxon>Gunneridae</taxon>
        <taxon>Pentapetalae</taxon>
        <taxon>asterids</taxon>
        <taxon>lamiids</taxon>
        <taxon>Solanales</taxon>
        <taxon>Solanaceae</taxon>
        <taxon>Nicotianoideae</taxon>
        <taxon>Nicotianeae</taxon>
        <taxon>Nicotiana</taxon>
    </lineage>
</organism>
<evidence type="ECO:0000256" key="3">
    <source>
        <dbReference type="ARBA" id="ARBA00022692"/>
    </source>
</evidence>
<dbReference type="Gene3D" id="1.20.1250.20">
    <property type="entry name" value="MFS general substrate transporter like domains"/>
    <property type="match status" value="1"/>
</dbReference>
<dbReference type="GO" id="GO:0016020">
    <property type="term" value="C:membrane"/>
    <property type="evidence" value="ECO:0007669"/>
    <property type="project" value="UniProtKB-SubCell"/>
</dbReference>